<dbReference type="AlphaFoldDB" id="A0A8S9PK03"/>
<dbReference type="Proteomes" id="UP000712600">
    <property type="component" value="Unassembled WGS sequence"/>
</dbReference>
<sequence length="285" mass="32978">MAEFRREEALQRLGEIDDTVANHEEQFEIIRGGYDRVVKSNSVMERRLDELDIRFQSVGGLQTTVNQPWKSRQPSVEAGIKPGNQKPHDKPLFPLKLSDEEYEFKKKNGICFKCPEKWSRTHQCRNKQLQVMIVYQGMELELNEEEFQDASEHLQETTTELTINTRFLYCSGWAFITLVKGGLSVELYSLGSTTGSVRREKVYGTYTIFYTSKALSFGAVSSFEHRDGETIKMAEFRREEALQRLGEIDDTVANHEEQFEIIHGGYDRVVKSNSVMERRLDEIDI</sequence>
<dbReference type="EMBL" id="QGKX02001347">
    <property type="protein sequence ID" value="KAF3523107.1"/>
    <property type="molecule type" value="Genomic_DNA"/>
</dbReference>
<evidence type="ECO:0000256" key="1">
    <source>
        <dbReference type="SAM" id="MobiDB-lite"/>
    </source>
</evidence>
<evidence type="ECO:0000313" key="3">
    <source>
        <dbReference type="Proteomes" id="UP000712600"/>
    </source>
</evidence>
<proteinExistence type="predicted"/>
<gene>
    <name evidence="2" type="ORF">F2Q69_00046933</name>
</gene>
<feature type="region of interest" description="Disordered" evidence="1">
    <location>
        <begin position="68"/>
        <end position="91"/>
    </location>
</feature>
<accession>A0A8S9PK03</accession>
<name>A0A8S9PK03_BRACR</name>
<evidence type="ECO:0000313" key="2">
    <source>
        <dbReference type="EMBL" id="KAF3523107.1"/>
    </source>
</evidence>
<comment type="caution">
    <text evidence="2">The sequence shown here is derived from an EMBL/GenBank/DDBJ whole genome shotgun (WGS) entry which is preliminary data.</text>
</comment>
<organism evidence="2 3">
    <name type="scientific">Brassica cretica</name>
    <name type="common">Mustard</name>
    <dbReference type="NCBI Taxonomy" id="69181"/>
    <lineage>
        <taxon>Eukaryota</taxon>
        <taxon>Viridiplantae</taxon>
        <taxon>Streptophyta</taxon>
        <taxon>Embryophyta</taxon>
        <taxon>Tracheophyta</taxon>
        <taxon>Spermatophyta</taxon>
        <taxon>Magnoliopsida</taxon>
        <taxon>eudicotyledons</taxon>
        <taxon>Gunneridae</taxon>
        <taxon>Pentapetalae</taxon>
        <taxon>rosids</taxon>
        <taxon>malvids</taxon>
        <taxon>Brassicales</taxon>
        <taxon>Brassicaceae</taxon>
        <taxon>Brassiceae</taxon>
        <taxon>Brassica</taxon>
    </lineage>
</organism>
<reference evidence="2" key="1">
    <citation type="submission" date="2019-12" db="EMBL/GenBank/DDBJ databases">
        <title>Genome sequencing and annotation of Brassica cretica.</title>
        <authorList>
            <person name="Studholme D.J."/>
            <person name="Sarris P."/>
        </authorList>
    </citation>
    <scope>NUCLEOTIDE SEQUENCE</scope>
    <source>
        <strain evidence="2">PFS-109/04</strain>
        <tissue evidence="2">Leaf</tissue>
    </source>
</reference>
<protein>
    <submittedName>
        <fullName evidence="2">Uncharacterized protein</fullName>
    </submittedName>
</protein>